<sequence>MDETGPPCKRCSERNLSCVLNKSLQTLIEERSQWKDTMIEDLGRMHSALQLTLAKLSLPPLPPLQSFTFAEGDPSPQHDSPDRIEEAPSCDNSPRLTPREEGLAHAPIDSLYQITRLSALRSDACPDDKATPSRRLNGQAVSDFISRGTISLNDAERLFDLFVKRIDHFLYTIGSGGYRRLSDVRRGSPTLTACILTVAALHDPDSNQLYSACIREFRRLMSASMFDRHMDQDSMRAMCIAAYWLHDLSWMISGYAIRRAMELNLSSSYHRVLISNNEDAMNNLRIWWVLYVCDRHLSILYGRPSIMRDDVSIAGWEKLISKPIFTESDKRLVSQMVLLIIMGNVRDLFGPDTGDPIPEAFAPKLMTFSLQLDHWMGFWSTELQKLHECIGEFPTRGANLHHHIAKLHLHSHVFRGLKGNAIPSHFEDSAAAAVSAAISTVDVVLNDPHIRTALAGIPHYIHSMIAFACVFLLKVAKQYSGQYVEDAVIFNLTTRAVEQFRATPVGKWHLVHMMAEGLEKMIGRQEATPETLQIDLHNRDTRLDLQPPPELDSNSMHSNHLDSSYDDGLFNTSFEETFGTSSFLNFNTGTLDLDFTGFGF</sequence>
<dbReference type="GO" id="GO:0000976">
    <property type="term" value="F:transcription cis-regulatory region binding"/>
    <property type="evidence" value="ECO:0007669"/>
    <property type="project" value="TreeGrafter"/>
</dbReference>
<keyword evidence="2" id="KW-0805">Transcription regulation</keyword>
<evidence type="ECO:0000256" key="3">
    <source>
        <dbReference type="ARBA" id="ARBA00023125"/>
    </source>
</evidence>
<reference evidence="8" key="1">
    <citation type="submission" date="2020-01" db="EMBL/GenBank/DDBJ databases">
        <authorList>
            <consortium name="DOE Joint Genome Institute"/>
            <person name="Haridas S."/>
            <person name="Albert R."/>
            <person name="Binder M."/>
            <person name="Bloem J."/>
            <person name="Labutti K."/>
            <person name="Salamov A."/>
            <person name="Andreopoulos B."/>
            <person name="Baker S.E."/>
            <person name="Barry K."/>
            <person name="Bills G."/>
            <person name="Bluhm B.H."/>
            <person name="Cannon C."/>
            <person name="Castanera R."/>
            <person name="Culley D.E."/>
            <person name="Daum C."/>
            <person name="Ezra D."/>
            <person name="Gonzalez J.B."/>
            <person name="Henrissat B."/>
            <person name="Kuo A."/>
            <person name="Liang C."/>
            <person name="Lipzen A."/>
            <person name="Lutzoni F."/>
            <person name="Magnuson J."/>
            <person name="Mondo S."/>
            <person name="Nolan M."/>
            <person name="Ohm R."/>
            <person name="Pangilinan J."/>
            <person name="Park H.-J."/>
            <person name="Ramirez L."/>
            <person name="Alfaro M."/>
            <person name="Sun H."/>
            <person name="Tritt A."/>
            <person name="Yoshinaga Y."/>
            <person name="Zwiers L.-H."/>
            <person name="Turgeon B.G."/>
            <person name="Goodwin S.B."/>
            <person name="Spatafora J.W."/>
            <person name="Crous P.W."/>
            <person name="Grigoriev I.V."/>
        </authorList>
    </citation>
    <scope>NUCLEOTIDE SEQUENCE</scope>
    <source>
        <strain evidence="8">IPT5</strain>
    </source>
</reference>
<dbReference type="PANTHER" id="PTHR31845:SF17">
    <property type="entry name" value="ZN(II)2CYS6 TRANSCRIPTION FACTOR (EUROFUNG)"/>
    <property type="match status" value="1"/>
</dbReference>
<evidence type="ECO:0000313" key="8">
    <source>
        <dbReference type="EMBL" id="KAF2853348.1"/>
    </source>
</evidence>
<accession>A0A6A7BGX2</accession>
<dbReference type="GO" id="GO:0008270">
    <property type="term" value="F:zinc ion binding"/>
    <property type="evidence" value="ECO:0007669"/>
    <property type="project" value="InterPro"/>
</dbReference>
<evidence type="ECO:0000256" key="5">
    <source>
        <dbReference type="ARBA" id="ARBA00023242"/>
    </source>
</evidence>
<dbReference type="GO" id="GO:0005634">
    <property type="term" value="C:nucleus"/>
    <property type="evidence" value="ECO:0007669"/>
    <property type="project" value="UniProtKB-SubCell"/>
</dbReference>
<feature type="domain" description="Xylanolytic transcriptional activator regulatory" evidence="7">
    <location>
        <begin position="249"/>
        <end position="322"/>
    </location>
</feature>
<evidence type="ECO:0000256" key="1">
    <source>
        <dbReference type="ARBA" id="ARBA00004123"/>
    </source>
</evidence>
<evidence type="ECO:0000256" key="6">
    <source>
        <dbReference type="SAM" id="MobiDB-lite"/>
    </source>
</evidence>
<dbReference type="OrthoDB" id="1925334at2759"/>
<gene>
    <name evidence="8" type="ORF">T440DRAFT_487286</name>
</gene>
<comment type="subcellular location">
    <subcellularLocation>
        <location evidence="1">Nucleus</location>
    </subcellularLocation>
</comment>
<evidence type="ECO:0000259" key="7">
    <source>
        <dbReference type="SMART" id="SM00906"/>
    </source>
</evidence>
<dbReference type="CDD" id="cd12148">
    <property type="entry name" value="fungal_TF_MHR"/>
    <property type="match status" value="1"/>
</dbReference>
<dbReference type="GO" id="GO:0006351">
    <property type="term" value="P:DNA-templated transcription"/>
    <property type="evidence" value="ECO:0007669"/>
    <property type="project" value="InterPro"/>
</dbReference>
<dbReference type="PANTHER" id="PTHR31845">
    <property type="entry name" value="FINGER DOMAIN PROTEIN, PUTATIVE-RELATED"/>
    <property type="match status" value="1"/>
</dbReference>
<dbReference type="AlphaFoldDB" id="A0A6A7BGX2"/>
<dbReference type="Pfam" id="PF04082">
    <property type="entry name" value="Fungal_trans"/>
    <property type="match status" value="1"/>
</dbReference>
<evidence type="ECO:0000313" key="9">
    <source>
        <dbReference type="Proteomes" id="UP000799423"/>
    </source>
</evidence>
<dbReference type="InterPro" id="IPR051089">
    <property type="entry name" value="prtT"/>
</dbReference>
<dbReference type="SMART" id="SM00906">
    <property type="entry name" value="Fungal_trans"/>
    <property type="match status" value="1"/>
</dbReference>
<keyword evidence="9" id="KW-1185">Reference proteome</keyword>
<name>A0A6A7BGX2_9PLEO</name>
<dbReference type="InterPro" id="IPR007219">
    <property type="entry name" value="XnlR_reg_dom"/>
</dbReference>
<protein>
    <recommendedName>
        <fullName evidence="7">Xylanolytic transcriptional activator regulatory domain-containing protein</fullName>
    </recommendedName>
</protein>
<dbReference type="GO" id="GO:0000981">
    <property type="term" value="F:DNA-binding transcription factor activity, RNA polymerase II-specific"/>
    <property type="evidence" value="ECO:0007669"/>
    <property type="project" value="TreeGrafter"/>
</dbReference>
<evidence type="ECO:0000256" key="4">
    <source>
        <dbReference type="ARBA" id="ARBA00023163"/>
    </source>
</evidence>
<dbReference type="Proteomes" id="UP000799423">
    <property type="component" value="Unassembled WGS sequence"/>
</dbReference>
<feature type="region of interest" description="Disordered" evidence="6">
    <location>
        <begin position="64"/>
        <end position="99"/>
    </location>
</feature>
<keyword evidence="4" id="KW-0804">Transcription</keyword>
<organism evidence="8 9">
    <name type="scientific">Plenodomus tracheiphilus IPT5</name>
    <dbReference type="NCBI Taxonomy" id="1408161"/>
    <lineage>
        <taxon>Eukaryota</taxon>
        <taxon>Fungi</taxon>
        <taxon>Dikarya</taxon>
        <taxon>Ascomycota</taxon>
        <taxon>Pezizomycotina</taxon>
        <taxon>Dothideomycetes</taxon>
        <taxon>Pleosporomycetidae</taxon>
        <taxon>Pleosporales</taxon>
        <taxon>Pleosporineae</taxon>
        <taxon>Leptosphaeriaceae</taxon>
        <taxon>Plenodomus</taxon>
    </lineage>
</organism>
<keyword evidence="5" id="KW-0539">Nucleus</keyword>
<evidence type="ECO:0000256" key="2">
    <source>
        <dbReference type="ARBA" id="ARBA00023015"/>
    </source>
</evidence>
<proteinExistence type="predicted"/>
<dbReference type="EMBL" id="MU006295">
    <property type="protein sequence ID" value="KAF2853348.1"/>
    <property type="molecule type" value="Genomic_DNA"/>
</dbReference>
<keyword evidence="3" id="KW-0238">DNA-binding</keyword>